<dbReference type="Proteomes" id="UP000286680">
    <property type="component" value="Unassembled WGS sequence"/>
</dbReference>
<evidence type="ECO:0000313" key="3">
    <source>
        <dbReference type="Proteomes" id="UP000286680"/>
    </source>
</evidence>
<dbReference type="Gene3D" id="1.10.150.280">
    <property type="entry name" value="AF1531-like domain"/>
    <property type="match status" value="1"/>
</dbReference>
<reference evidence="3" key="1">
    <citation type="journal article" date="2018" name="Front. Microbiol.">
        <title>Genome-Based Analysis Reveals the Taxonomy and Diversity of the Family Idiomarinaceae.</title>
        <authorList>
            <person name="Liu Y."/>
            <person name="Lai Q."/>
            <person name="Shao Z."/>
        </authorList>
    </citation>
    <scope>NUCLEOTIDE SEQUENCE [LARGE SCALE GENOMIC DNA]</scope>
    <source>
        <strain evidence="3">SN-14</strain>
    </source>
</reference>
<feature type="signal peptide" evidence="1">
    <location>
        <begin position="1"/>
        <end position="15"/>
    </location>
</feature>
<gene>
    <name evidence="2" type="ORF">CWE23_09065</name>
</gene>
<dbReference type="InterPro" id="IPR051675">
    <property type="entry name" value="Endo/Exo/Phosphatase_dom_1"/>
</dbReference>
<accession>A0AA94EFE0</accession>
<evidence type="ECO:0000313" key="2">
    <source>
        <dbReference type="EMBL" id="RUO43606.1"/>
    </source>
</evidence>
<dbReference type="Pfam" id="PF12836">
    <property type="entry name" value="HHH_3"/>
    <property type="match status" value="1"/>
</dbReference>
<dbReference type="InterPro" id="IPR010994">
    <property type="entry name" value="RuvA_2-like"/>
</dbReference>
<keyword evidence="1" id="KW-0732">Signal</keyword>
<evidence type="ECO:0000256" key="1">
    <source>
        <dbReference type="SAM" id="SignalP"/>
    </source>
</evidence>
<dbReference type="NCBIfam" id="TIGR00426">
    <property type="entry name" value="competence protein ComEA helix-hairpin-helix repeat region"/>
    <property type="match status" value="1"/>
</dbReference>
<keyword evidence="3" id="KW-1185">Reference proteome</keyword>
<feature type="chain" id="PRO_5041706650" evidence="1">
    <location>
        <begin position="16"/>
        <end position="101"/>
    </location>
</feature>
<dbReference type="PANTHER" id="PTHR21180">
    <property type="entry name" value="ENDONUCLEASE/EXONUCLEASE/PHOSPHATASE FAMILY DOMAIN-CONTAINING PROTEIN 1"/>
    <property type="match status" value="1"/>
</dbReference>
<name>A0AA94EFE0_9GAMM</name>
<sequence>MAALLSSMTATASVAAPVMPIAPLTQEANAEDADKTNRLNINTASAQELSAVMIGVGLKRAEQIIKLREQLGGFTELEQLLDVKGIGLKTLEKNQGLIRLD</sequence>
<dbReference type="AlphaFoldDB" id="A0AA94EFE0"/>
<dbReference type="GO" id="GO:0015627">
    <property type="term" value="C:type II protein secretion system complex"/>
    <property type="evidence" value="ECO:0007669"/>
    <property type="project" value="TreeGrafter"/>
</dbReference>
<protein>
    <submittedName>
        <fullName evidence="2">DNA uptake protein</fullName>
    </submittedName>
</protein>
<dbReference type="EMBL" id="PIPS01000002">
    <property type="protein sequence ID" value="RUO43606.1"/>
    <property type="molecule type" value="Genomic_DNA"/>
</dbReference>
<proteinExistence type="predicted"/>
<dbReference type="GO" id="GO:0015628">
    <property type="term" value="P:protein secretion by the type II secretion system"/>
    <property type="evidence" value="ECO:0007669"/>
    <property type="project" value="TreeGrafter"/>
</dbReference>
<comment type="caution">
    <text evidence="2">The sequence shown here is derived from an EMBL/GenBank/DDBJ whole genome shotgun (WGS) entry which is preliminary data.</text>
</comment>
<organism evidence="2 3">
    <name type="scientific">Idiomarina aquatica</name>
    <dbReference type="NCBI Taxonomy" id="1327752"/>
    <lineage>
        <taxon>Bacteria</taxon>
        <taxon>Pseudomonadati</taxon>
        <taxon>Pseudomonadota</taxon>
        <taxon>Gammaproteobacteria</taxon>
        <taxon>Alteromonadales</taxon>
        <taxon>Idiomarinaceae</taxon>
        <taxon>Idiomarina</taxon>
    </lineage>
</organism>
<dbReference type="PANTHER" id="PTHR21180:SF32">
    <property type="entry name" value="ENDONUCLEASE_EXONUCLEASE_PHOSPHATASE FAMILY DOMAIN-CONTAINING PROTEIN 1"/>
    <property type="match status" value="1"/>
</dbReference>
<dbReference type="InterPro" id="IPR004509">
    <property type="entry name" value="Competence_ComEA_HhH"/>
</dbReference>
<dbReference type="SUPFAM" id="SSF47781">
    <property type="entry name" value="RuvA domain 2-like"/>
    <property type="match status" value="1"/>
</dbReference>